<reference evidence="8" key="1">
    <citation type="journal article" date="2023" name="BMC Genomics">
        <title>Chromosome-level genome assemblies of Cutaneotrichosporon spp. (Trichosporonales, Basidiomycota) reveal imbalanced evolution between nucleotide sequences and chromosome synteny.</title>
        <authorList>
            <person name="Kobayashi Y."/>
            <person name="Kayamori A."/>
            <person name="Aoki K."/>
            <person name="Shiwa Y."/>
            <person name="Matsutani M."/>
            <person name="Fujita N."/>
            <person name="Sugita T."/>
            <person name="Iwasaki W."/>
            <person name="Tanaka N."/>
            <person name="Takashima M."/>
        </authorList>
    </citation>
    <scope>NUCLEOTIDE SEQUENCE</scope>
    <source>
        <strain evidence="8">HIS016</strain>
    </source>
</reference>
<evidence type="ECO:0000256" key="2">
    <source>
        <dbReference type="ARBA" id="ARBA00006966"/>
    </source>
</evidence>
<evidence type="ECO:0000259" key="7">
    <source>
        <dbReference type="Pfam" id="PF01212"/>
    </source>
</evidence>
<name>A0AAD3TRT1_9TREE</name>
<comment type="similarity">
    <text evidence="2">Belongs to the threonine aldolase family.</text>
</comment>
<dbReference type="PANTHER" id="PTHR48097">
    <property type="entry name" value="L-THREONINE ALDOLASE-RELATED"/>
    <property type="match status" value="1"/>
</dbReference>
<dbReference type="GO" id="GO:0006567">
    <property type="term" value="P:L-threonine catabolic process"/>
    <property type="evidence" value="ECO:0007669"/>
    <property type="project" value="TreeGrafter"/>
</dbReference>
<dbReference type="PIRSF" id="PIRSF017617">
    <property type="entry name" value="Thr_aldolase"/>
    <property type="match status" value="1"/>
</dbReference>
<keyword evidence="4" id="KW-0456">Lyase</keyword>
<dbReference type="EMBL" id="BTCM01000002">
    <property type="protein sequence ID" value="GMK55667.1"/>
    <property type="molecule type" value="Genomic_DNA"/>
</dbReference>
<evidence type="ECO:0000256" key="1">
    <source>
        <dbReference type="ARBA" id="ARBA00001933"/>
    </source>
</evidence>
<evidence type="ECO:0000256" key="3">
    <source>
        <dbReference type="ARBA" id="ARBA00022898"/>
    </source>
</evidence>
<dbReference type="Gene3D" id="3.40.640.10">
    <property type="entry name" value="Type I PLP-dependent aspartate aminotransferase-like (Major domain)"/>
    <property type="match status" value="1"/>
</dbReference>
<comment type="caution">
    <text evidence="8">The sequence shown here is derived from an EMBL/GenBank/DDBJ whole genome shotgun (WGS) entry which is preliminary data.</text>
</comment>
<evidence type="ECO:0000256" key="5">
    <source>
        <dbReference type="PIRSR" id="PIRSR017617-1"/>
    </source>
</evidence>
<feature type="region of interest" description="Disordered" evidence="6">
    <location>
        <begin position="404"/>
        <end position="434"/>
    </location>
</feature>
<dbReference type="Gene3D" id="3.90.1150.10">
    <property type="entry name" value="Aspartate Aminotransferase, domain 1"/>
    <property type="match status" value="1"/>
</dbReference>
<dbReference type="Pfam" id="PF01212">
    <property type="entry name" value="Beta_elim_lyase"/>
    <property type="match status" value="1"/>
</dbReference>
<dbReference type="AlphaFoldDB" id="A0AAD3TRT1"/>
<evidence type="ECO:0000313" key="9">
    <source>
        <dbReference type="Proteomes" id="UP001222932"/>
    </source>
</evidence>
<keyword evidence="3" id="KW-0663">Pyridoxal phosphate</keyword>
<organism evidence="8 9">
    <name type="scientific">Cutaneotrichosporon spelunceum</name>
    <dbReference type="NCBI Taxonomy" id="1672016"/>
    <lineage>
        <taxon>Eukaryota</taxon>
        <taxon>Fungi</taxon>
        <taxon>Dikarya</taxon>
        <taxon>Basidiomycota</taxon>
        <taxon>Agaricomycotina</taxon>
        <taxon>Tremellomycetes</taxon>
        <taxon>Trichosporonales</taxon>
        <taxon>Trichosporonaceae</taxon>
        <taxon>Cutaneotrichosporon</taxon>
    </lineage>
</organism>
<dbReference type="InterPro" id="IPR015421">
    <property type="entry name" value="PyrdxlP-dep_Trfase_major"/>
</dbReference>
<dbReference type="Proteomes" id="UP001222932">
    <property type="component" value="Unassembled WGS sequence"/>
</dbReference>
<reference evidence="8" key="2">
    <citation type="submission" date="2023-06" db="EMBL/GenBank/DDBJ databases">
        <authorList>
            <person name="Kobayashi Y."/>
            <person name="Kayamori A."/>
            <person name="Aoki K."/>
            <person name="Shiwa Y."/>
            <person name="Fujita N."/>
            <person name="Sugita T."/>
            <person name="Iwasaki W."/>
            <person name="Tanaka N."/>
            <person name="Takashima M."/>
        </authorList>
    </citation>
    <scope>NUCLEOTIDE SEQUENCE</scope>
    <source>
        <strain evidence="8">HIS016</strain>
    </source>
</reference>
<protein>
    <recommendedName>
        <fullName evidence="7">Aromatic amino acid beta-eliminating lyase/threonine aldolase domain-containing protein</fullName>
    </recommendedName>
</protein>
<dbReference type="FunFam" id="3.40.640.10:FF:000030">
    <property type="entry name" value="Low-specificity L-threonine aldolase"/>
    <property type="match status" value="1"/>
</dbReference>
<dbReference type="InterPro" id="IPR023603">
    <property type="entry name" value="Low_specificity_L-TA-like"/>
</dbReference>
<dbReference type="SUPFAM" id="SSF53383">
    <property type="entry name" value="PLP-dependent transferases"/>
    <property type="match status" value="1"/>
</dbReference>
<dbReference type="GO" id="GO:0008732">
    <property type="term" value="F:L-allo-threonine aldolase activity"/>
    <property type="evidence" value="ECO:0007669"/>
    <property type="project" value="TreeGrafter"/>
</dbReference>
<dbReference type="NCBIfam" id="NF041359">
    <property type="entry name" value="GntG_guanitoxin"/>
    <property type="match status" value="1"/>
</dbReference>
<dbReference type="GO" id="GO:0005829">
    <property type="term" value="C:cytosol"/>
    <property type="evidence" value="ECO:0007669"/>
    <property type="project" value="TreeGrafter"/>
</dbReference>
<evidence type="ECO:0000313" key="8">
    <source>
        <dbReference type="EMBL" id="GMK55667.1"/>
    </source>
</evidence>
<dbReference type="PANTHER" id="PTHR48097:SF9">
    <property type="entry name" value="L-THREONINE ALDOLASE"/>
    <property type="match status" value="1"/>
</dbReference>
<gene>
    <name evidence="8" type="ORF">CspeluHIS016_0207230</name>
</gene>
<feature type="modified residue" description="N6-(pyridoxal phosphate)lysine" evidence="5">
    <location>
        <position position="241"/>
    </location>
</feature>
<sequence>MTTTQSERTLDITAAVGGQKNVDQLHKTSRDFRSDTFTVPTDAQLLRALTASRGDDVYEEDEDTAALEARIARLCGKEACLFGASGTLTNQLAIRTHMQAPPYSVITDDRAHVHKFEAGGIALLSQATTHAIAPSNGTHLTAADVRGALQLGSNIHTAPTRLVCLENTLSGTVFPQSEVEAISDLAHGNGIPMHLDGARLWNVAAKEIEERGLDPHSEADLESVLTRLVSPFDTASLCLSKGIGAPVGSALVGTKAFIDRCRWFRKMFGGGWRQVGPLASMADHALTHHFPRLAGTHALARRLADGLEAAGFTIAAPVDTNMVFWEAPPGLTTGEVLDALADLADPISTGPRSVLHHQTSPAAVDDFIAAATRLAQARSVPGKCAVASKGIQVLTPPSDPIAEVKPEHRKRMQVLTPPSDPVAEQPRKRAKLAY</sequence>
<dbReference type="InterPro" id="IPR015422">
    <property type="entry name" value="PyrdxlP-dep_Trfase_small"/>
</dbReference>
<proteinExistence type="inferred from homology"/>
<evidence type="ECO:0000256" key="4">
    <source>
        <dbReference type="ARBA" id="ARBA00023239"/>
    </source>
</evidence>
<evidence type="ECO:0000256" key="6">
    <source>
        <dbReference type="SAM" id="MobiDB-lite"/>
    </source>
</evidence>
<accession>A0AAD3TRT1</accession>
<feature type="domain" description="Aromatic amino acid beta-eliminating lyase/threonine aldolase" evidence="7">
    <location>
        <begin position="31"/>
        <end position="325"/>
    </location>
</feature>
<comment type="cofactor">
    <cofactor evidence="1">
        <name>pyridoxal 5'-phosphate</name>
        <dbReference type="ChEBI" id="CHEBI:597326"/>
    </cofactor>
</comment>
<dbReference type="InterPro" id="IPR001597">
    <property type="entry name" value="ArAA_b-elim_lyase/Thr_aldolase"/>
</dbReference>
<dbReference type="InterPro" id="IPR015424">
    <property type="entry name" value="PyrdxlP-dep_Trfase"/>
</dbReference>
<dbReference type="GO" id="GO:0006545">
    <property type="term" value="P:glycine biosynthetic process"/>
    <property type="evidence" value="ECO:0007669"/>
    <property type="project" value="TreeGrafter"/>
</dbReference>
<keyword evidence="9" id="KW-1185">Reference proteome</keyword>